<keyword evidence="2" id="KW-1185">Reference proteome</keyword>
<feature type="transmembrane region" description="Helical" evidence="1">
    <location>
        <begin position="34"/>
        <end position="54"/>
    </location>
</feature>
<keyword evidence="1" id="KW-0472">Membrane</keyword>
<accession>A0A1I7UTY4</accession>
<keyword evidence="1" id="KW-1133">Transmembrane helix</keyword>
<keyword evidence="1" id="KW-0812">Transmembrane</keyword>
<proteinExistence type="predicted"/>
<dbReference type="AlphaFoldDB" id="A0A1I7UTY4"/>
<evidence type="ECO:0000313" key="3">
    <source>
        <dbReference type="WBParaSite" id="Csp11.Scaffold630.g19324.t1"/>
    </source>
</evidence>
<protein>
    <submittedName>
        <fullName evidence="3">7TM_GPCR_Srx domain-containing protein</fullName>
    </submittedName>
</protein>
<feature type="transmembrane region" description="Helical" evidence="1">
    <location>
        <begin position="7"/>
        <end position="28"/>
    </location>
</feature>
<evidence type="ECO:0000313" key="2">
    <source>
        <dbReference type="Proteomes" id="UP000095282"/>
    </source>
</evidence>
<name>A0A1I7UTY4_9PELO</name>
<reference evidence="3" key="1">
    <citation type="submission" date="2016-11" db="UniProtKB">
        <authorList>
            <consortium name="WormBaseParasite"/>
        </authorList>
    </citation>
    <scope>IDENTIFICATION</scope>
</reference>
<dbReference type="Pfam" id="PF10318">
    <property type="entry name" value="7TM_GPCR_Srh"/>
    <property type="match status" value="1"/>
</dbReference>
<organism evidence="2 3">
    <name type="scientific">Caenorhabditis tropicalis</name>
    <dbReference type="NCBI Taxonomy" id="1561998"/>
    <lineage>
        <taxon>Eukaryota</taxon>
        <taxon>Metazoa</taxon>
        <taxon>Ecdysozoa</taxon>
        <taxon>Nematoda</taxon>
        <taxon>Chromadorea</taxon>
        <taxon>Rhabditida</taxon>
        <taxon>Rhabditina</taxon>
        <taxon>Rhabditomorpha</taxon>
        <taxon>Rhabditoidea</taxon>
        <taxon>Rhabditidae</taxon>
        <taxon>Peloderinae</taxon>
        <taxon>Caenorhabditis</taxon>
    </lineage>
</organism>
<evidence type="ECO:0000256" key="1">
    <source>
        <dbReference type="SAM" id="Phobius"/>
    </source>
</evidence>
<sequence length="88" mass="9747">MAQTAIPVSLLWGFVIAMIIDAITFIVTQELVNLAVVICSLHGIVESVAVLSVHQSYRRAVWRMVTRENHDKVSDVHVAPPAVKRSKI</sequence>
<dbReference type="WBParaSite" id="Csp11.Scaffold630.g19324.t1">
    <property type="protein sequence ID" value="Csp11.Scaffold630.g19324.t1"/>
    <property type="gene ID" value="Csp11.Scaffold630.g19324"/>
</dbReference>
<dbReference type="InterPro" id="IPR019422">
    <property type="entry name" value="7TM_GPCR_serpentine_rcpt_Srh"/>
</dbReference>
<dbReference type="Proteomes" id="UP000095282">
    <property type="component" value="Unplaced"/>
</dbReference>